<gene>
    <name evidence="1" type="ORF">BOTBODRAFT_379100</name>
</gene>
<proteinExistence type="predicted"/>
<evidence type="ECO:0000313" key="2">
    <source>
        <dbReference type="Proteomes" id="UP000027195"/>
    </source>
</evidence>
<sequence length="142" mass="16567">MATLRRGPRHHKVLVASFLPLLKMPLREELQRYEAAWLSKLHYHTKNLALLIREFDGLDNSYTSLLIEDVIRNNAVEKGDQRQSTLIAHSSRRRNRTPLKASNVRSEMHCIDYEAQFYAELRAYHDAKYAWSKCAFTIVPIA</sequence>
<organism evidence="1 2">
    <name type="scientific">Botryobasidium botryosum (strain FD-172 SS1)</name>
    <dbReference type="NCBI Taxonomy" id="930990"/>
    <lineage>
        <taxon>Eukaryota</taxon>
        <taxon>Fungi</taxon>
        <taxon>Dikarya</taxon>
        <taxon>Basidiomycota</taxon>
        <taxon>Agaricomycotina</taxon>
        <taxon>Agaricomycetes</taxon>
        <taxon>Cantharellales</taxon>
        <taxon>Botryobasidiaceae</taxon>
        <taxon>Botryobasidium</taxon>
    </lineage>
</organism>
<dbReference type="AlphaFoldDB" id="A0A067N6V5"/>
<dbReference type="InParanoid" id="A0A067N6V5"/>
<reference evidence="2" key="1">
    <citation type="journal article" date="2014" name="Proc. Natl. Acad. Sci. U.S.A.">
        <title>Extensive sampling of basidiomycete genomes demonstrates inadequacy of the white-rot/brown-rot paradigm for wood decay fungi.</title>
        <authorList>
            <person name="Riley R."/>
            <person name="Salamov A.A."/>
            <person name="Brown D.W."/>
            <person name="Nagy L.G."/>
            <person name="Floudas D."/>
            <person name="Held B.W."/>
            <person name="Levasseur A."/>
            <person name="Lombard V."/>
            <person name="Morin E."/>
            <person name="Otillar R."/>
            <person name="Lindquist E.A."/>
            <person name="Sun H."/>
            <person name="LaButti K.M."/>
            <person name="Schmutz J."/>
            <person name="Jabbour D."/>
            <person name="Luo H."/>
            <person name="Baker S.E."/>
            <person name="Pisabarro A.G."/>
            <person name="Walton J.D."/>
            <person name="Blanchette R.A."/>
            <person name="Henrissat B."/>
            <person name="Martin F."/>
            <person name="Cullen D."/>
            <person name="Hibbett D.S."/>
            <person name="Grigoriev I.V."/>
        </authorList>
    </citation>
    <scope>NUCLEOTIDE SEQUENCE [LARGE SCALE GENOMIC DNA]</scope>
    <source>
        <strain evidence="2">FD-172 SS1</strain>
    </source>
</reference>
<dbReference type="EMBL" id="KL198018">
    <property type="protein sequence ID" value="KDQ19822.1"/>
    <property type="molecule type" value="Genomic_DNA"/>
</dbReference>
<dbReference type="HOGENOM" id="CLU_1815488_0_0_1"/>
<accession>A0A067N6V5</accession>
<protein>
    <submittedName>
        <fullName evidence="1">Uncharacterized protein</fullName>
    </submittedName>
</protein>
<evidence type="ECO:0000313" key="1">
    <source>
        <dbReference type="EMBL" id="KDQ19822.1"/>
    </source>
</evidence>
<name>A0A067N6V5_BOTB1</name>
<keyword evidence="2" id="KW-1185">Reference proteome</keyword>
<dbReference type="Proteomes" id="UP000027195">
    <property type="component" value="Unassembled WGS sequence"/>
</dbReference>